<dbReference type="Gene3D" id="2.130.10.10">
    <property type="entry name" value="YVTN repeat-like/Quinoprotein amine dehydrogenase"/>
    <property type="match status" value="2"/>
</dbReference>
<dbReference type="eggNOG" id="KOG0266">
    <property type="taxonomic scope" value="Eukaryota"/>
</dbReference>
<accession>Q55DC7</accession>
<organism evidence="4 5">
    <name type="scientific">Dictyostelium discoideum</name>
    <name type="common">Social amoeba</name>
    <dbReference type="NCBI Taxonomy" id="44689"/>
    <lineage>
        <taxon>Eukaryota</taxon>
        <taxon>Amoebozoa</taxon>
        <taxon>Evosea</taxon>
        <taxon>Eumycetozoa</taxon>
        <taxon>Dictyostelia</taxon>
        <taxon>Dictyosteliales</taxon>
        <taxon>Dictyosteliaceae</taxon>
        <taxon>Dictyostelium</taxon>
    </lineage>
</organism>
<dbReference type="GeneID" id="8617157"/>
<dbReference type="Proteomes" id="UP000002195">
    <property type="component" value="Unassembled WGS sequence"/>
</dbReference>
<dbReference type="EMBL" id="AAFI02000005">
    <property type="protein sequence ID" value="EAL72659.1"/>
    <property type="molecule type" value="Genomic_DNA"/>
</dbReference>
<dbReference type="PaxDb" id="44689-DDB0201821"/>
<dbReference type="OMA" id="GHKAGPY"/>
<dbReference type="PANTHER" id="PTHR19848:SF8">
    <property type="entry name" value="F-BOX AND WD REPEAT DOMAIN CONTAINING 7"/>
    <property type="match status" value="1"/>
</dbReference>
<dbReference type="InterPro" id="IPR036322">
    <property type="entry name" value="WD40_repeat_dom_sf"/>
</dbReference>
<feature type="repeat" description="WD" evidence="3">
    <location>
        <begin position="389"/>
        <end position="416"/>
    </location>
</feature>
<sequence length="453" mass="52145">MKLKKKKKKKKNSFFLFVFRNPVFFIYLFKTNELFCLIIVIIKMSLLFTDSSIQDTETELTHFVFQWLEERGFTESIRSLESETQITHNKQTVKLGGQLEFIYNEHKELQESMKTIESIEDEDTEIGILGDGKIHKHLNDVLDNVHSSNILCLRFSPIKDSNIIVTGSTDKTLKITNYLTKEVLNSYTGFASAPFISLDFNPVNPELLLASSVDGSHCIIKIDKDGNGELIQKFNRHKKYVVRVRWSPDGKMFASCSYDKSISLFKEDESNQGQFEFVKSWDFVTTVESLIFTPDSKYVIAAVKESNYLHYLETEGDFSIERYNMNVNGDDHVSFSAMEFSITPDKKYLLVSTDLNRLILFKLNSNKQIRNFYGAFNDSYTTTRNAICPSGKYVFSTSQDNLIYVWEIANQKVIAKLDSHRSSVRELTFSPDNLLLASCGFDKRVTLWSNISD</sequence>
<dbReference type="InterPro" id="IPR015943">
    <property type="entry name" value="WD40/YVTN_repeat-like_dom_sf"/>
</dbReference>
<dbReference type="PANTHER" id="PTHR19848">
    <property type="entry name" value="WD40 REPEAT PROTEIN"/>
    <property type="match status" value="1"/>
</dbReference>
<dbReference type="InterPro" id="IPR001680">
    <property type="entry name" value="WD40_rpt"/>
</dbReference>
<feature type="repeat" description="WD" evidence="3">
    <location>
        <begin position="234"/>
        <end position="266"/>
    </location>
</feature>
<dbReference type="KEGG" id="ddi:DDB_G0270618"/>
<dbReference type="HOGENOM" id="CLU_598702_0_0_1"/>
<dbReference type="AlphaFoldDB" id="Q55DC7"/>
<evidence type="ECO:0000256" key="2">
    <source>
        <dbReference type="ARBA" id="ARBA00022737"/>
    </source>
</evidence>
<dbReference type="PROSITE" id="PS50082">
    <property type="entry name" value="WD_REPEATS_2"/>
    <property type="match status" value="3"/>
</dbReference>
<keyword evidence="1 3" id="KW-0853">WD repeat</keyword>
<proteinExistence type="predicted"/>
<dbReference type="SMR" id="Q55DC7"/>
<gene>
    <name evidence="4" type="ORF">DDB_G0270618</name>
</gene>
<protein>
    <submittedName>
        <fullName evidence="4">Uncharacterized protein</fullName>
    </submittedName>
</protein>
<dbReference type="PhylomeDB" id="Q55DC7"/>
<dbReference type="InParanoid" id="Q55DC7"/>
<reference evidence="4 5" key="1">
    <citation type="journal article" date="2005" name="Nature">
        <title>The genome of the social amoeba Dictyostelium discoideum.</title>
        <authorList>
            <consortium name="The Dictyostelium discoideum Sequencing Consortium"/>
            <person name="Eichinger L."/>
            <person name="Pachebat J.A."/>
            <person name="Glockner G."/>
            <person name="Rajandream M.A."/>
            <person name="Sucgang R."/>
            <person name="Berriman M."/>
            <person name="Song J."/>
            <person name="Olsen R."/>
            <person name="Szafranski K."/>
            <person name="Xu Q."/>
            <person name="Tunggal B."/>
            <person name="Kummerfeld S."/>
            <person name="Madera M."/>
            <person name="Konfortov B.A."/>
            <person name="Rivero F."/>
            <person name="Bankier A.T."/>
            <person name="Lehmann R."/>
            <person name="Hamlin N."/>
            <person name="Davies R."/>
            <person name="Gaudet P."/>
            <person name="Fey P."/>
            <person name="Pilcher K."/>
            <person name="Chen G."/>
            <person name="Saunders D."/>
            <person name="Sodergren E."/>
            <person name="Davis P."/>
            <person name="Kerhornou A."/>
            <person name="Nie X."/>
            <person name="Hall N."/>
            <person name="Anjard C."/>
            <person name="Hemphill L."/>
            <person name="Bason N."/>
            <person name="Farbrother P."/>
            <person name="Desany B."/>
            <person name="Just E."/>
            <person name="Morio T."/>
            <person name="Rost R."/>
            <person name="Churcher C."/>
            <person name="Cooper J."/>
            <person name="Haydock S."/>
            <person name="van Driessche N."/>
            <person name="Cronin A."/>
            <person name="Goodhead I."/>
            <person name="Muzny D."/>
            <person name="Mourier T."/>
            <person name="Pain A."/>
            <person name="Lu M."/>
            <person name="Harper D."/>
            <person name="Lindsay R."/>
            <person name="Hauser H."/>
            <person name="James K."/>
            <person name="Quiles M."/>
            <person name="Madan Babu M."/>
            <person name="Saito T."/>
            <person name="Buchrieser C."/>
            <person name="Wardroper A."/>
            <person name="Felder M."/>
            <person name="Thangavelu M."/>
            <person name="Johnson D."/>
            <person name="Knights A."/>
            <person name="Loulseged H."/>
            <person name="Mungall K."/>
            <person name="Oliver K."/>
            <person name="Price C."/>
            <person name="Quail M.A."/>
            <person name="Urushihara H."/>
            <person name="Hernandez J."/>
            <person name="Rabbinowitsch E."/>
            <person name="Steffen D."/>
            <person name="Sanders M."/>
            <person name="Ma J."/>
            <person name="Kohara Y."/>
            <person name="Sharp S."/>
            <person name="Simmonds M."/>
            <person name="Spiegler S."/>
            <person name="Tivey A."/>
            <person name="Sugano S."/>
            <person name="White B."/>
            <person name="Walker D."/>
            <person name="Woodward J."/>
            <person name="Winckler T."/>
            <person name="Tanaka Y."/>
            <person name="Shaulsky G."/>
            <person name="Schleicher M."/>
            <person name="Weinstock G."/>
            <person name="Rosenthal A."/>
            <person name="Cox E.C."/>
            <person name="Chisholm R.L."/>
            <person name="Gibbs R."/>
            <person name="Loomis W.F."/>
            <person name="Platzer M."/>
            <person name="Kay R.R."/>
            <person name="Williams J."/>
            <person name="Dear P.H."/>
            <person name="Noegel A.A."/>
            <person name="Barrell B."/>
            <person name="Kuspa A."/>
        </authorList>
    </citation>
    <scope>NUCLEOTIDE SEQUENCE [LARGE SCALE GENOMIC DNA]</scope>
    <source>
        <strain evidence="4 5">AX4</strain>
    </source>
</reference>
<comment type="caution">
    <text evidence="4">The sequence shown here is derived from an EMBL/GenBank/DDBJ whole genome shotgun (WGS) entry which is preliminary data.</text>
</comment>
<dbReference type="SUPFAM" id="SSF50978">
    <property type="entry name" value="WD40 repeat-like"/>
    <property type="match status" value="1"/>
</dbReference>
<evidence type="ECO:0000313" key="4">
    <source>
        <dbReference type="EMBL" id="EAL72659.1"/>
    </source>
</evidence>
<dbReference type="Pfam" id="PF00400">
    <property type="entry name" value="WD40"/>
    <property type="match status" value="4"/>
</dbReference>
<dbReference type="PROSITE" id="PS50294">
    <property type="entry name" value="WD_REPEATS_REGION"/>
    <property type="match status" value="1"/>
</dbReference>
<dbReference type="STRING" id="44689.Q55DC7"/>
<keyword evidence="5" id="KW-1185">Reference proteome</keyword>
<keyword evidence="2" id="KW-0677">Repeat</keyword>
<name>Q55DC7_DICDI</name>
<dbReference type="dictyBase" id="DDB_G0270618"/>
<evidence type="ECO:0000256" key="1">
    <source>
        <dbReference type="ARBA" id="ARBA00022574"/>
    </source>
</evidence>
<dbReference type="SMART" id="SM00320">
    <property type="entry name" value="WD40"/>
    <property type="match status" value="5"/>
</dbReference>
<dbReference type="RefSeq" id="XP_646204.1">
    <property type="nucleotide sequence ID" value="XM_641112.1"/>
</dbReference>
<feature type="repeat" description="WD" evidence="3">
    <location>
        <begin position="417"/>
        <end position="453"/>
    </location>
</feature>
<dbReference type="VEuPathDB" id="AmoebaDB:DDB_G0270618"/>
<evidence type="ECO:0000256" key="3">
    <source>
        <dbReference type="PROSITE-ProRule" id="PRU00221"/>
    </source>
</evidence>
<evidence type="ECO:0000313" key="5">
    <source>
        <dbReference type="Proteomes" id="UP000002195"/>
    </source>
</evidence>